<evidence type="ECO:0000256" key="4">
    <source>
        <dbReference type="ARBA" id="ARBA00023004"/>
    </source>
</evidence>
<evidence type="ECO:0000259" key="6">
    <source>
        <dbReference type="PROSITE" id="PS51918"/>
    </source>
</evidence>
<dbReference type="InterPro" id="IPR007197">
    <property type="entry name" value="rSAM"/>
</dbReference>
<feature type="domain" description="Radical SAM core" evidence="6">
    <location>
        <begin position="212"/>
        <end position="432"/>
    </location>
</feature>
<evidence type="ECO:0000313" key="8">
    <source>
        <dbReference type="Proteomes" id="UP000002524"/>
    </source>
</evidence>
<accession>Q9RZF4</accession>
<dbReference type="Proteomes" id="UP000002524">
    <property type="component" value="Plasmid CP1"/>
</dbReference>
<dbReference type="GO" id="GO:0051539">
    <property type="term" value="F:4 iron, 4 sulfur cluster binding"/>
    <property type="evidence" value="ECO:0000318"/>
    <property type="project" value="GO_Central"/>
</dbReference>
<keyword evidence="8" id="KW-1185">Reference proteome</keyword>
<organism evidence="7 8">
    <name type="scientific">Deinococcus radiodurans (strain ATCC 13939 / DSM 20539 / JCM 16871 / CCUG 27074 / LMG 4051 / NBRC 15346 / NCIMB 9279 / VKM B-1422 / R1)</name>
    <dbReference type="NCBI Taxonomy" id="243230"/>
    <lineage>
        <taxon>Bacteria</taxon>
        <taxon>Thermotogati</taxon>
        <taxon>Deinococcota</taxon>
        <taxon>Deinococci</taxon>
        <taxon>Deinococcales</taxon>
        <taxon>Deinococcaceae</taxon>
        <taxon>Deinococcus</taxon>
    </lineage>
</organism>
<dbReference type="RefSeq" id="WP_010884090.1">
    <property type="nucleotide sequence ID" value="NC_000959.1"/>
</dbReference>
<protein>
    <submittedName>
        <fullName evidence="7">Oxidative cyclase, putative</fullName>
    </submittedName>
</protein>
<dbReference type="Pfam" id="PF04055">
    <property type="entry name" value="Radical_SAM"/>
    <property type="match status" value="1"/>
</dbReference>
<dbReference type="HOGENOM" id="CLU_549452_0_0_0"/>
<dbReference type="GO" id="GO:0035597">
    <property type="term" value="F:tRNA-2-methylthio-N(6)-dimethylallyladenosine(37) synthase activity"/>
    <property type="evidence" value="ECO:0000318"/>
    <property type="project" value="GO_Central"/>
</dbReference>
<dbReference type="GO" id="GO:0046872">
    <property type="term" value="F:metal ion binding"/>
    <property type="evidence" value="ECO:0007669"/>
    <property type="project" value="UniProtKB-KW"/>
</dbReference>
<dbReference type="PATRIC" id="fig|243230.17.peg.164"/>
<keyword evidence="5" id="KW-0411">Iron-sulfur</keyword>
<name>Q9RZF4_DEIRA</name>
<gene>
    <name evidence="7" type="ordered locus">DR_C0036</name>
</gene>
<evidence type="ECO:0000256" key="1">
    <source>
        <dbReference type="ARBA" id="ARBA00001966"/>
    </source>
</evidence>
<dbReference type="GO" id="GO:0005829">
    <property type="term" value="C:cytosol"/>
    <property type="evidence" value="ECO:0000318"/>
    <property type="project" value="GO_Central"/>
</dbReference>
<dbReference type="InParanoid" id="Q9RZF4"/>
<dbReference type="SFLD" id="SFLDG01082">
    <property type="entry name" value="B12-binding_domain_containing"/>
    <property type="match status" value="1"/>
</dbReference>
<dbReference type="PANTHER" id="PTHR43409">
    <property type="entry name" value="ANAEROBIC MAGNESIUM-PROTOPORPHYRIN IX MONOMETHYL ESTER CYCLASE-RELATED"/>
    <property type="match status" value="1"/>
</dbReference>
<keyword evidence="2" id="KW-0949">S-adenosyl-L-methionine</keyword>
<dbReference type="CDD" id="cd01335">
    <property type="entry name" value="Radical_SAM"/>
    <property type="match status" value="1"/>
</dbReference>
<dbReference type="InterPro" id="IPR051198">
    <property type="entry name" value="BchE-like"/>
</dbReference>
<dbReference type="SMART" id="SM00729">
    <property type="entry name" value="Elp3"/>
    <property type="match status" value="1"/>
</dbReference>
<evidence type="ECO:0000256" key="2">
    <source>
        <dbReference type="ARBA" id="ARBA00022691"/>
    </source>
</evidence>
<evidence type="ECO:0000256" key="3">
    <source>
        <dbReference type="ARBA" id="ARBA00022723"/>
    </source>
</evidence>
<dbReference type="OrthoDB" id="9801424at2"/>
<dbReference type="InterPro" id="IPR058240">
    <property type="entry name" value="rSAM_sf"/>
</dbReference>
<dbReference type="InterPro" id="IPR006638">
    <property type="entry name" value="Elp3/MiaA/NifB-like_rSAM"/>
</dbReference>
<dbReference type="GeneID" id="69519431"/>
<dbReference type="Gene3D" id="3.80.30.20">
    <property type="entry name" value="tm_1862 like domain"/>
    <property type="match status" value="1"/>
</dbReference>
<keyword evidence="3" id="KW-0479">Metal-binding</keyword>
<dbReference type="GO" id="GO:0035600">
    <property type="term" value="P:tRNA methylthiolation"/>
    <property type="evidence" value="ECO:0000318"/>
    <property type="project" value="GO_Central"/>
</dbReference>
<dbReference type="KEGG" id="dra:DR_C0036"/>
<dbReference type="EnsemblBacteria" id="AAF12673">
    <property type="protein sequence ID" value="AAF12673"/>
    <property type="gene ID" value="DR_C0036"/>
</dbReference>
<dbReference type="PIR" id="F75638">
    <property type="entry name" value="F75638"/>
</dbReference>
<dbReference type="SUPFAM" id="SSF102114">
    <property type="entry name" value="Radical SAM enzymes"/>
    <property type="match status" value="1"/>
</dbReference>
<proteinExistence type="predicted"/>
<sequence length="512" mass="56567">MTSDVLVIAPFRRPTFRTAISHLYPVTEPWDSPPLITCGAIQEAGLEVDYVALQNIFNGYDPERDGRDLNEILGVLHPKVVIFSSDHFIPSRSTASIYGISLVSKIFKSRERPPLIGVCGRLATVAAQRLFAEVPEVDFAVIGESDGVIGEVVADLLAADMEETSRRHGYVHTRTAPARDIAYMGDVNDVALPAFALALPSIAQYRSRFGLEENPLPFSLRTSFGCKFKCRFCAGVPHWLDYRKKSPDRVQAELDAFLNQLGDQARISFLEDEIFTRDPEHVAAITALLKERNIYLDGLYTHSTLLTPEIAADLCTVADRVFTGLDNADDQILRKMGKGQLLDTVLDAVEKAQAASLKVHLEWIIGTPEETLDTLVTSLSTIFNLLSTHAVESINTYVYCPHPGTDYTVNAKKYRMRVLDTFDGIQESGGYPAFDTANLTRNQIYTAYLMSQLVIAEVTAARQHSSIPRAVVPASRSELLRLFGMIGEGQVAFDFDEAPVGRVSYPEGTSRA</sequence>
<keyword evidence="4" id="KW-0408">Iron</keyword>
<dbReference type="SFLD" id="SFLDS00029">
    <property type="entry name" value="Radical_SAM"/>
    <property type="match status" value="1"/>
</dbReference>
<dbReference type="EMBL" id="AE001827">
    <property type="protein sequence ID" value="AAF12673.1"/>
    <property type="molecule type" value="Genomic_DNA"/>
</dbReference>
<dbReference type="InterPro" id="IPR023404">
    <property type="entry name" value="rSAM_horseshoe"/>
</dbReference>
<evidence type="ECO:0000256" key="5">
    <source>
        <dbReference type="ARBA" id="ARBA00023014"/>
    </source>
</evidence>
<geneLocation type="plasmid" evidence="7 8">
    <name>CP1</name>
</geneLocation>
<reference evidence="7 8" key="1">
    <citation type="journal article" date="1999" name="Science">
        <title>Genome sequence of the radioresistant bacterium Deinococcus radiodurans R1.</title>
        <authorList>
            <person name="White O."/>
            <person name="Eisen J.A."/>
            <person name="Heidelberg J.F."/>
            <person name="Hickey E.K."/>
            <person name="Peterson J.D."/>
            <person name="Dodson R.J."/>
            <person name="Haft D.H."/>
            <person name="Gwinn M.L."/>
            <person name="Nelson W.C."/>
            <person name="Richardson D.L."/>
            <person name="Moffat K.S."/>
            <person name="Qin H."/>
            <person name="Jiang L."/>
            <person name="Pamphile W."/>
            <person name="Crosby M."/>
            <person name="Shen M."/>
            <person name="Vamathevan J.J."/>
            <person name="Lam P."/>
            <person name="McDonald L."/>
            <person name="Utterback T."/>
            <person name="Zalewski C."/>
            <person name="Makarova K.S."/>
            <person name="Aravind L."/>
            <person name="Daly M.J."/>
            <person name="Minton K.W."/>
            <person name="Fleischmann R.D."/>
            <person name="Ketchum K.A."/>
            <person name="Nelson K.E."/>
            <person name="Salzberg S."/>
            <person name="Smith H.O."/>
            <person name="Venter J.C."/>
            <person name="Fraser C.M."/>
        </authorList>
    </citation>
    <scope>NUCLEOTIDE SEQUENCE [LARGE SCALE GENOMIC DNA]</scope>
    <source>
        <strain evidence="8">ATCC 13939 / DSM 20539 / JCM 16871 / LMG 4051 / NBRC 15346 / NCIMB 9279 / R1 / VKM B-1422</strain>
        <plasmid evidence="8">Plasmid CP1</plasmid>
    </source>
</reference>
<comment type="cofactor">
    <cofactor evidence="1">
        <name>[4Fe-4S] cluster</name>
        <dbReference type="ChEBI" id="CHEBI:49883"/>
    </cofactor>
</comment>
<dbReference type="AlphaFoldDB" id="Q9RZF4"/>
<evidence type="ECO:0000313" key="7">
    <source>
        <dbReference type="EMBL" id="AAF12673.1"/>
    </source>
</evidence>
<dbReference type="PROSITE" id="PS51918">
    <property type="entry name" value="RADICAL_SAM"/>
    <property type="match status" value="1"/>
</dbReference>
<keyword evidence="7" id="KW-0614">Plasmid</keyword>
<dbReference type="SMR" id="Q9RZF4"/>